<feature type="transmembrane region" description="Helical" evidence="9">
    <location>
        <begin position="125"/>
        <end position="148"/>
    </location>
</feature>
<comment type="subcellular location">
    <subcellularLocation>
        <location evidence="1">Membrane</location>
        <topology evidence="1">Multi-pass membrane protein</topology>
    </subcellularLocation>
</comment>
<feature type="transmembrane region" description="Helical" evidence="9">
    <location>
        <begin position="382"/>
        <end position="403"/>
    </location>
</feature>
<feature type="transmembrane region" description="Helical" evidence="9">
    <location>
        <begin position="234"/>
        <end position="255"/>
    </location>
</feature>
<feature type="transmembrane region" description="Helical" evidence="9">
    <location>
        <begin position="415"/>
        <end position="436"/>
    </location>
</feature>
<comment type="similarity">
    <text evidence="2">Belongs to the amino acid/polyamine transporter 2 family.</text>
</comment>
<evidence type="ECO:0000256" key="7">
    <source>
        <dbReference type="ARBA" id="ARBA00023136"/>
    </source>
</evidence>
<dbReference type="PANTHER" id="PTHR22950">
    <property type="entry name" value="AMINO ACID TRANSPORTER"/>
    <property type="match status" value="1"/>
</dbReference>
<dbReference type="Proteomes" id="UP001150569">
    <property type="component" value="Unassembled WGS sequence"/>
</dbReference>
<protein>
    <recommendedName>
        <fullName evidence="10">Amino acid transporter transmembrane domain-containing protein</fullName>
    </recommendedName>
</protein>
<gene>
    <name evidence="11" type="ORF">IWQ60_009062</name>
</gene>
<sequence>MNNSRITHDKQSPSYSVAADDMSVHSREKPEVGVLTTPHYDLENEHRRGSNWGAFMNIVCVVAGTGVLQLPYALEQSGWVGLIIIFLAGFIGVYSGTILIRCLYYYPDRRLGSYPEIGQAAFGRVGLYVTYFFHYLYILGTVCIYIILAGDNIHGLFVDANVNISSKVVKLLVAIVMWAPFVVMKSMREVAVLALFGFIATVVVVGIAVVVGFVEMSSIHANLDITYSALHITTLPSSIASISFAFAGTVVYPHVEAAMKRPQDWTKVLTVSMISITVLYLLMSICGYVVYGQYTESPILSNLPLGPPKVIALILISLHVILAAPIMLTTFALEVEKNYQVTVERLGRVREFGIRFAFRTVVVAGLYGISIAIPYFADVLSLVGALSTCMVFFIFPLVCYVKMYGIRVLRPWERVLGIVMLILGVVGLVIGSIQAVQSLVKHVAEGNANAPAHH</sequence>
<keyword evidence="12" id="KW-1185">Reference proteome</keyword>
<dbReference type="PANTHER" id="PTHR22950:SF692">
    <property type="entry name" value="TRANSMEMBRANE AMINO ACID TRANSPORTER FAMILY PROTEIN"/>
    <property type="match status" value="1"/>
</dbReference>
<accession>A0A9W7ZVD4</accession>
<dbReference type="GO" id="GO:0005774">
    <property type="term" value="C:vacuolar membrane"/>
    <property type="evidence" value="ECO:0007669"/>
    <property type="project" value="TreeGrafter"/>
</dbReference>
<keyword evidence="4 9" id="KW-0812">Transmembrane</keyword>
<evidence type="ECO:0000259" key="10">
    <source>
        <dbReference type="Pfam" id="PF01490"/>
    </source>
</evidence>
<dbReference type="InterPro" id="IPR013057">
    <property type="entry name" value="AA_transpt_TM"/>
</dbReference>
<dbReference type="Pfam" id="PF01490">
    <property type="entry name" value="Aa_trans"/>
    <property type="match status" value="1"/>
</dbReference>
<dbReference type="GO" id="GO:0015179">
    <property type="term" value="F:L-amino acid transmembrane transporter activity"/>
    <property type="evidence" value="ECO:0007669"/>
    <property type="project" value="TreeGrafter"/>
</dbReference>
<keyword evidence="7 9" id="KW-0472">Membrane</keyword>
<feature type="transmembrane region" description="Helical" evidence="9">
    <location>
        <begin position="54"/>
        <end position="73"/>
    </location>
</feature>
<feature type="transmembrane region" description="Helical" evidence="9">
    <location>
        <begin position="311"/>
        <end position="335"/>
    </location>
</feature>
<keyword evidence="3" id="KW-0813">Transport</keyword>
<name>A0A9W7ZVD4_9FUNG</name>
<evidence type="ECO:0000256" key="2">
    <source>
        <dbReference type="ARBA" id="ARBA00008066"/>
    </source>
</evidence>
<reference evidence="11" key="1">
    <citation type="submission" date="2022-07" db="EMBL/GenBank/DDBJ databases">
        <title>Phylogenomic reconstructions and comparative analyses of Kickxellomycotina fungi.</title>
        <authorList>
            <person name="Reynolds N.K."/>
            <person name="Stajich J.E."/>
            <person name="Barry K."/>
            <person name="Grigoriev I.V."/>
            <person name="Crous P."/>
            <person name="Smith M.E."/>
        </authorList>
    </citation>
    <scope>NUCLEOTIDE SEQUENCE</scope>
    <source>
        <strain evidence="11">RSA 861</strain>
    </source>
</reference>
<feature type="transmembrane region" description="Helical" evidence="9">
    <location>
        <begin position="168"/>
        <end position="184"/>
    </location>
</feature>
<evidence type="ECO:0000256" key="3">
    <source>
        <dbReference type="ARBA" id="ARBA00022448"/>
    </source>
</evidence>
<evidence type="ECO:0000256" key="9">
    <source>
        <dbReference type="SAM" id="Phobius"/>
    </source>
</evidence>
<proteinExistence type="inferred from homology"/>
<feature type="transmembrane region" description="Helical" evidence="9">
    <location>
        <begin position="267"/>
        <end position="291"/>
    </location>
</feature>
<dbReference type="Gene3D" id="1.20.1740.10">
    <property type="entry name" value="Amino acid/polyamine transporter I"/>
    <property type="match status" value="1"/>
</dbReference>
<dbReference type="EMBL" id="JANBPT010000724">
    <property type="protein sequence ID" value="KAJ1913820.1"/>
    <property type="molecule type" value="Genomic_DNA"/>
</dbReference>
<feature type="compositionally biased region" description="Basic and acidic residues" evidence="8">
    <location>
        <begin position="1"/>
        <end position="11"/>
    </location>
</feature>
<evidence type="ECO:0000256" key="4">
    <source>
        <dbReference type="ARBA" id="ARBA00022692"/>
    </source>
</evidence>
<feature type="region of interest" description="Disordered" evidence="8">
    <location>
        <begin position="1"/>
        <end position="29"/>
    </location>
</feature>
<feature type="transmembrane region" description="Helical" evidence="9">
    <location>
        <begin position="79"/>
        <end position="104"/>
    </location>
</feature>
<feature type="domain" description="Amino acid transporter transmembrane" evidence="10">
    <location>
        <begin position="48"/>
        <end position="436"/>
    </location>
</feature>
<evidence type="ECO:0000256" key="1">
    <source>
        <dbReference type="ARBA" id="ARBA00004141"/>
    </source>
</evidence>
<feature type="transmembrane region" description="Helical" evidence="9">
    <location>
        <begin position="191"/>
        <end position="214"/>
    </location>
</feature>
<keyword evidence="5" id="KW-0029">Amino-acid transport</keyword>
<dbReference type="OrthoDB" id="40134at2759"/>
<evidence type="ECO:0000256" key="5">
    <source>
        <dbReference type="ARBA" id="ARBA00022970"/>
    </source>
</evidence>
<keyword evidence="6 9" id="KW-1133">Transmembrane helix</keyword>
<organism evidence="11 12">
    <name type="scientific">Tieghemiomyces parasiticus</name>
    <dbReference type="NCBI Taxonomy" id="78921"/>
    <lineage>
        <taxon>Eukaryota</taxon>
        <taxon>Fungi</taxon>
        <taxon>Fungi incertae sedis</taxon>
        <taxon>Zoopagomycota</taxon>
        <taxon>Kickxellomycotina</taxon>
        <taxon>Dimargaritomycetes</taxon>
        <taxon>Dimargaritales</taxon>
        <taxon>Dimargaritaceae</taxon>
        <taxon>Tieghemiomyces</taxon>
    </lineage>
</organism>
<evidence type="ECO:0000256" key="6">
    <source>
        <dbReference type="ARBA" id="ARBA00022989"/>
    </source>
</evidence>
<evidence type="ECO:0000313" key="12">
    <source>
        <dbReference type="Proteomes" id="UP001150569"/>
    </source>
</evidence>
<feature type="transmembrane region" description="Helical" evidence="9">
    <location>
        <begin position="356"/>
        <end position="376"/>
    </location>
</feature>
<evidence type="ECO:0000313" key="11">
    <source>
        <dbReference type="EMBL" id="KAJ1913820.1"/>
    </source>
</evidence>
<dbReference type="AlphaFoldDB" id="A0A9W7ZVD4"/>
<comment type="caution">
    <text evidence="11">The sequence shown here is derived from an EMBL/GenBank/DDBJ whole genome shotgun (WGS) entry which is preliminary data.</text>
</comment>
<evidence type="ECO:0000256" key="8">
    <source>
        <dbReference type="SAM" id="MobiDB-lite"/>
    </source>
</evidence>